<protein>
    <submittedName>
        <fullName evidence="1">Uncharacterized protein</fullName>
    </submittedName>
</protein>
<comment type="caution">
    <text evidence="1">The sequence shown here is derived from an EMBL/GenBank/DDBJ whole genome shotgun (WGS) entry which is preliminary data.</text>
</comment>
<dbReference type="EMBL" id="JASBWV010000011">
    <property type="protein sequence ID" value="KAJ9123641.1"/>
    <property type="molecule type" value="Genomic_DNA"/>
</dbReference>
<reference evidence="1" key="1">
    <citation type="submission" date="2023-04" db="EMBL/GenBank/DDBJ databases">
        <title>Draft Genome sequencing of Naganishia species isolated from polar environments using Oxford Nanopore Technology.</title>
        <authorList>
            <person name="Leo P."/>
            <person name="Venkateswaran K."/>
        </authorList>
    </citation>
    <scope>NUCLEOTIDE SEQUENCE</scope>
    <source>
        <strain evidence="1">DBVPG 5303</strain>
    </source>
</reference>
<name>A0ACC2XKS5_9TREE</name>
<gene>
    <name evidence="1" type="ORF">QFC24_003409</name>
</gene>
<dbReference type="Proteomes" id="UP001234202">
    <property type="component" value="Unassembled WGS sequence"/>
</dbReference>
<evidence type="ECO:0000313" key="1">
    <source>
        <dbReference type="EMBL" id="KAJ9123641.1"/>
    </source>
</evidence>
<evidence type="ECO:0000313" key="2">
    <source>
        <dbReference type="Proteomes" id="UP001234202"/>
    </source>
</evidence>
<keyword evidence="2" id="KW-1185">Reference proteome</keyword>
<sequence length="1211" mass="137061">MFFPDAFDPTFKGMGSAHINSTCMDLLWDHIIQPAMKSVFPEGAYNSLPWSQRFESERQSMGSAHINSTCMDLLWDHIIQPAMKSVFPEGAYNSLPWSQRFESERQSEIGGKARPSWRSTSLPPDKLAGFVSNMRLRLESCEDEELHPYRNFKFLLSLQGFKSYSFTAYDDLTQMELPWFETLDLSAMELRPVLFMKGYLRGIHKVTRDFFAPGWMDFNNLLQQSIARDPGTFSQTPLAADDLDSLLHPHRRREGPSLQLAPDLSSICDQDQCTTCGVWVDLAAELGCAGKVTVWNHSHCFDVVNALIGRSNFVEASEWRSGVRIDEVATMPGLGGVGFTDKRIPSHGFNSATPYVQLYCQEKVPTYAPFNGKARGSHNLDQIPARKLPLRYMMDCTGDTNSPLERWIAAEQRILAEPQHMLDAAFPARLEVRTSLGNALESTYNILISLSRTPKSDAVRHYDKDEWFRWKSLRAEYAARLPATIMQRRFSHPSDWTIVHVLLAAQTFVHERAHGTQYLPFFPGGVRTLHQYFHAVSGLEYASFETAMRGLSNAEEKWRLKVRRGLGFYESTGIDKFRGMITYPKESRIEGSSLAPRIAAAGTVQVSLGVSVRDDKGYTQLEMAVNAKIDEFTEGKLKLRAREARELEVYLEREILDPPYIVLHFGRSLGLGKEVDEALRLEQLRELQEAEGSPLELDATGTVHVRVDIGSEKAPTPRSYPTSRLDPGGLDVHNFQLNIPSDTPQTTSAVRSLLIQWKVLHDDNDGLGLSGLGRDRLLCDIALPPAQTTDDHADDAMYTDWLRRAEGPADPFSLKVHAAPSINDFVVFIFANFQQQLLTCLPKTIRRNRHFPDQEGQPYVQAMTEDMLFVSQNIMRDSYSELPARLTRFVASQLTQKKWGDLPPTFFPTSLTACDDHPGWAEPEASYLDLWRGLLERVSHLPAGRAITAALGDVSKRFIESHKLLPDLSGKVYKGLKLKNAASKPVSIWDDVATERSNKGDPENFTPRWMTVNAGDRISSRIRLVYTFTAPEQKQYLGKWQGDIEIKEKQPNFAVLHPSPAPFEYPWMKENYHRIISERGYMIWKEGIPPERFQLQGKHVGIGHDWRDPSHNVLICSVCRKWTAANPSPWRRSSPGCWILMLTTWVVKYGDTTLASKWKGHFNNGLQTDNIREGRTVTKDGYQGSKKVKGSKRSSAVTRDKVASTAWCNLM</sequence>
<accession>A0ACC2XKS5</accession>
<proteinExistence type="predicted"/>
<organism evidence="1 2">
    <name type="scientific">Naganishia onofrii</name>
    <dbReference type="NCBI Taxonomy" id="1851511"/>
    <lineage>
        <taxon>Eukaryota</taxon>
        <taxon>Fungi</taxon>
        <taxon>Dikarya</taxon>
        <taxon>Basidiomycota</taxon>
        <taxon>Agaricomycotina</taxon>
        <taxon>Tremellomycetes</taxon>
        <taxon>Filobasidiales</taxon>
        <taxon>Filobasidiaceae</taxon>
        <taxon>Naganishia</taxon>
    </lineage>
</organism>